<proteinExistence type="predicted"/>
<dbReference type="OrthoDB" id="5386330at2759"/>
<gene>
    <name evidence="1" type="ORF">TrLO_g7189</name>
</gene>
<dbReference type="EMBL" id="BRXW01000732">
    <property type="protein sequence ID" value="GMH75635.1"/>
    <property type="molecule type" value="Genomic_DNA"/>
</dbReference>
<sequence>MSAGGLVPNHYLGYPHAGVPVAPHPLITPPIRSSIKQAQLVLPNGEVTVLPIMDYSNSASGLSIRIDGRGLNNDVLAGGRGLMSMGGVAQPVGVVIGANGVVGVQAHGVIPTPLRQGGAVSDIISGNVGARLVQNVGSQQNANLLAQQIFAQQQFMQIAQMQYAMQAQAAMAARGGGLEDDAGDKCGGMGGRGGEC</sequence>
<comment type="caution">
    <text evidence="1">The sequence shown here is derived from an EMBL/GenBank/DDBJ whole genome shotgun (WGS) entry which is preliminary data.</text>
</comment>
<name>A0A9W7EF14_9STRA</name>
<evidence type="ECO:0000313" key="1">
    <source>
        <dbReference type="EMBL" id="GMH75635.1"/>
    </source>
</evidence>
<evidence type="ECO:0000313" key="2">
    <source>
        <dbReference type="Proteomes" id="UP001165122"/>
    </source>
</evidence>
<keyword evidence="2" id="KW-1185">Reference proteome</keyword>
<protein>
    <submittedName>
        <fullName evidence="1">Uncharacterized protein</fullName>
    </submittedName>
</protein>
<reference evidence="2" key="1">
    <citation type="journal article" date="2023" name="Commun. Biol.">
        <title>Genome analysis of Parmales, the sister group of diatoms, reveals the evolutionary specialization of diatoms from phago-mixotrophs to photoautotrophs.</title>
        <authorList>
            <person name="Ban H."/>
            <person name="Sato S."/>
            <person name="Yoshikawa S."/>
            <person name="Yamada K."/>
            <person name="Nakamura Y."/>
            <person name="Ichinomiya M."/>
            <person name="Sato N."/>
            <person name="Blanc-Mathieu R."/>
            <person name="Endo H."/>
            <person name="Kuwata A."/>
            <person name="Ogata H."/>
        </authorList>
    </citation>
    <scope>NUCLEOTIDE SEQUENCE [LARGE SCALE GENOMIC DNA]</scope>
    <source>
        <strain evidence="2">NIES 3700</strain>
    </source>
</reference>
<accession>A0A9W7EF14</accession>
<organism evidence="1 2">
    <name type="scientific">Triparma laevis f. longispina</name>
    <dbReference type="NCBI Taxonomy" id="1714387"/>
    <lineage>
        <taxon>Eukaryota</taxon>
        <taxon>Sar</taxon>
        <taxon>Stramenopiles</taxon>
        <taxon>Ochrophyta</taxon>
        <taxon>Bolidophyceae</taxon>
        <taxon>Parmales</taxon>
        <taxon>Triparmaceae</taxon>
        <taxon>Triparma</taxon>
    </lineage>
</organism>
<dbReference type="Proteomes" id="UP001165122">
    <property type="component" value="Unassembled WGS sequence"/>
</dbReference>
<dbReference type="AlphaFoldDB" id="A0A9W7EF14"/>